<dbReference type="RefSeq" id="WP_189134490.1">
    <property type="nucleotide sequence ID" value="NZ_BMMS01000028.1"/>
</dbReference>
<dbReference type="Proteomes" id="UP000641932">
    <property type="component" value="Unassembled WGS sequence"/>
</dbReference>
<proteinExistence type="predicted"/>
<feature type="signal peptide" evidence="1">
    <location>
        <begin position="1"/>
        <end position="31"/>
    </location>
</feature>
<evidence type="ECO:0000313" key="2">
    <source>
        <dbReference type="EMBL" id="GGO96087.1"/>
    </source>
</evidence>
<sequence>MKMTSRGAFAAMAVCAAAAVAAVAPAAGAHAQDQASAPGAGRSSGSLDVASQSVRQRVPLMVPLNTMETALPVDSPAVEGSVPAVPVAPPGPANYQNGQMLPHPLLPSLATNGDGPAATVAAPVPGVSPDGRKNVAQVGTPEVPLHASGPEADVVAPAGDPIPDMFGMSGFPMPNVSLTSPRMDGQPQAQVGVAPTQQQSRLPVAGILGDAGGMLMMP</sequence>
<dbReference type="EMBL" id="BMMS01000028">
    <property type="protein sequence ID" value="GGO96087.1"/>
    <property type="molecule type" value="Genomic_DNA"/>
</dbReference>
<evidence type="ECO:0000313" key="3">
    <source>
        <dbReference type="Proteomes" id="UP000641932"/>
    </source>
</evidence>
<protein>
    <submittedName>
        <fullName evidence="2">Uncharacterized protein</fullName>
    </submittedName>
</protein>
<accession>A0A918E0Y9</accession>
<reference evidence="2" key="2">
    <citation type="submission" date="2020-09" db="EMBL/GenBank/DDBJ databases">
        <authorList>
            <person name="Sun Q."/>
            <person name="Zhou Y."/>
        </authorList>
    </citation>
    <scope>NUCLEOTIDE SEQUENCE</scope>
    <source>
        <strain evidence="2">CGMCC 4.7201</strain>
    </source>
</reference>
<evidence type="ECO:0000256" key="1">
    <source>
        <dbReference type="SAM" id="SignalP"/>
    </source>
</evidence>
<dbReference type="AlphaFoldDB" id="A0A918E0Y9"/>
<feature type="chain" id="PRO_5037792798" evidence="1">
    <location>
        <begin position="32"/>
        <end position="218"/>
    </location>
</feature>
<organism evidence="2 3">
    <name type="scientific">Wenjunlia tyrosinilytica</name>
    <dbReference type="NCBI Taxonomy" id="1544741"/>
    <lineage>
        <taxon>Bacteria</taxon>
        <taxon>Bacillati</taxon>
        <taxon>Actinomycetota</taxon>
        <taxon>Actinomycetes</taxon>
        <taxon>Kitasatosporales</taxon>
        <taxon>Streptomycetaceae</taxon>
        <taxon>Wenjunlia</taxon>
    </lineage>
</organism>
<name>A0A918E0Y9_9ACTN</name>
<gene>
    <name evidence="2" type="ORF">GCM10012280_54780</name>
</gene>
<comment type="caution">
    <text evidence="2">The sequence shown here is derived from an EMBL/GenBank/DDBJ whole genome shotgun (WGS) entry which is preliminary data.</text>
</comment>
<keyword evidence="1" id="KW-0732">Signal</keyword>
<reference evidence="2" key="1">
    <citation type="journal article" date="2014" name="Int. J. Syst. Evol. Microbiol.">
        <title>Complete genome sequence of Corynebacterium casei LMG S-19264T (=DSM 44701T), isolated from a smear-ripened cheese.</title>
        <authorList>
            <consortium name="US DOE Joint Genome Institute (JGI-PGF)"/>
            <person name="Walter F."/>
            <person name="Albersmeier A."/>
            <person name="Kalinowski J."/>
            <person name="Ruckert C."/>
        </authorList>
    </citation>
    <scope>NUCLEOTIDE SEQUENCE</scope>
    <source>
        <strain evidence="2">CGMCC 4.7201</strain>
    </source>
</reference>
<keyword evidence="3" id="KW-1185">Reference proteome</keyword>